<dbReference type="EMBL" id="JAAWWL010000002">
    <property type="protein sequence ID" value="NKI32803.1"/>
    <property type="molecule type" value="Genomic_DNA"/>
</dbReference>
<dbReference type="InterPro" id="IPR017853">
    <property type="entry name" value="GH"/>
</dbReference>
<reference evidence="3 4" key="1">
    <citation type="submission" date="2020-04" db="EMBL/GenBank/DDBJ databases">
        <authorList>
            <person name="Yoon J."/>
        </authorList>
    </citation>
    <scope>NUCLEOTIDE SEQUENCE [LARGE SCALE GENOMIC DNA]</scope>
    <source>
        <strain evidence="3 4">DJ-13</strain>
    </source>
</reference>
<dbReference type="SUPFAM" id="SSF51445">
    <property type="entry name" value="(Trans)glycosidases"/>
    <property type="match status" value="1"/>
</dbReference>
<protein>
    <submittedName>
        <fullName evidence="3">Family 10 glycosylhydrolase</fullName>
    </submittedName>
</protein>
<proteinExistence type="predicted"/>
<dbReference type="InterPro" id="IPR003790">
    <property type="entry name" value="GHL10"/>
</dbReference>
<sequence length="494" mass="57642">MIKKLSWMFLFMIVFSCSPLKSKAPQKEFRGVWIATVVNIDWPTKGSDEARKQKEDFIKLLDYYDDLNFNVVIVQIRTAGDAFYDSKMAPWSRFLTGKEGNSKAGFENPLQWMIEETHKRGIQFHAWLNPYRATFDLDTTVLSKNHDFFEHKDWMVKYGKKYYYNPGMPDVWKHLTNVVEEVVVNFDIDGIHFDDYFYPYKVAGETFKDSLTHVQFGLPNQNRADWRRSNVDSLIKNVHKTIKRNKTWVQFGVSPFGVWKNNTTDPSGSDTKAGQTTYEDLYADPLLWIRNDWLDYIVPQAYWSMDYPAASHKKIAMWWSNKTDQTNLFMGNGAYKIRNNPDEAWDNKNELLKQLKLARSIPEVKGNVFFSSKSIPKHPDVSKKLKRKLYKYPSEAPTNQKIIKRTVTEPVILSKDFKSSFKKICISHFDSVPSYLSIYKGNGNKSRLRELLKKVYLPPKESKHCIEFNSNSKRLFFVVKDAFGNASQTLTVTN</sequence>
<dbReference type="Proteomes" id="UP000718451">
    <property type="component" value="Unassembled WGS sequence"/>
</dbReference>
<dbReference type="Gene3D" id="3.20.20.80">
    <property type="entry name" value="Glycosidases"/>
    <property type="match status" value="1"/>
</dbReference>
<evidence type="ECO:0000313" key="4">
    <source>
        <dbReference type="Proteomes" id="UP000718451"/>
    </source>
</evidence>
<organism evidence="3 4">
    <name type="scientific">Croceivirga thetidis</name>
    <dbReference type="NCBI Taxonomy" id="2721623"/>
    <lineage>
        <taxon>Bacteria</taxon>
        <taxon>Pseudomonadati</taxon>
        <taxon>Bacteroidota</taxon>
        <taxon>Flavobacteriia</taxon>
        <taxon>Flavobacteriales</taxon>
        <taxon>Flavobacteriaceae</taxon>
        <taxon>Croceivirga</taxon>
    </lineage>
</organism>
<keyword evidence="1" id="KW-0732">Signal</keyword>
<gene>
    <name evidence="3" type="ORF">HCU67_12675</name>
</gene>
<dbReference type="RefSeq" id="WP_168552978.1">
    <property type="nucleotide sequence ID" value="NZ_JAAWWL010000002.1"/>
</dbReference>
<feature type="domain" description="Glycosyl hydrolase-like 10" evidence="2">
    <location>
        <begin position="28"/>
        <end position="345"/>
    </location>
</feature>
<accession>A0ABX1GS84</accession>
<evidence type="ECO:0000256" key="1">
    <source>
        <dbReference type="ARBA" id="ARBA00022729"/>
    </source>
</evidence>
<name>A0ABX1GS84_9FLAO</name>
<dbReference type="PANTHER" id="PTHR43405:SF1">
    <property type="entry name" value="GLYCOSYL HYDROLASE DIGH"/>
    <property type="match status" value="1"/>
</dbReference>
<dbReference type="InterPro" id="IPR052177">
    <property type="entry name" value="Divisome_Glycosyl_Hydrolase"/>
</dbReference>
<dbReference type="PROSITE" id="PS51257">
    <property type="entry name" value="PROKAR_LIPOPROTEIN"/>
    <property type="match status" value="1"/>
</dbReference>
<dbReference type="PANTHER" id="PTHR43405">
    <property type="entry name" value="GLYCOSYL HYDROLASE DIGH"/>
    <property type="match status" value="1"/>
</dbReference>
<comment type="caution">
    <text evidence="3">The sequence shown here is derived from an EMBL/GenBank/DDBJ whole genome shotgun (WGS) entry which is preliminary data.</text>
</comment>
<keyword evidence="4" id="KW-1185">Reference proteome</keyword>
<evidence type="ECO:0000313" key="3">
    <source>
        <dbReference type="EMBL" id="NKI32803.1"/>
    </source>
</evidence>
<dbReference type="Pfam" id="PF02638">
    <property type="entry name" value="GHL10"/>
    <property type="match status" value="1"/>
</dbReference>
<evidence type="ECO:0000259" key="2">
    <source>
        <dbReference type="Pfam" id="PF02638"/>
    </source>
</evidence>